<evidence type="ECO:0000313" key="2">
    <source>
        <dbReference type="Proteomes" id="UP000789525"/>
    </source>
</evidence>
<accession>A0ACA9L6S5</accession>
<proteinExistence type="predicted"/>
<sequence>MPRKILMNLLSWDKQVMETETIDILVANVDDNIYDIEWIKDTGSRKIILNFKL</sequence>
<comment type="caution">
    <text evidence="1">The sequence shown here is derived from an EMBL/GenBank/DDBJ whole genome shotgun (WGS) entry which is preliminary data.</text>
</comment>
<evidence type="ECO:0000313" key="1">
    <source>
        <dbReference type="EMBL" id="CAG8512451.1"/>
    </source>
</evidence>
<name>A0ACA9L6S5_9GLOM</name>
<organism evidence="1 2">
    <name type="scientific">Acaulospora colombiana</name>
    <dbReference type="NCBI Taxonomy" id="27376"/>
    <lineage>
        <taxon>Eukaryota</taxon>
        <taxon>Fungi</taxon>
        <taxon>Fungi incertae sedis</taxon>
        <taxon>Mucoromycota</taxon>
        <taxon>Glomeromycotina</taxon>
        <taxon>Glomeromycetes</taxon>
        <taxon>Diversisporales</taxon>
        <taxon>Acaulosporaceae</taxon>
        <taxon>Acaulospora</taxon>
    </lineage>
</organism>
<gene>
    <name evidence="1" type="ORF">ACOLOM_LOCUS3282</name>
</gene>
<dbReference type="EMBL" id="CAJVPT010004793">
    <property type="protein sequence ID" value="CAG8512451.1"/>
    <property type="molecule type" value="Genomic_DNA"/>
</dbReference>
<keyword evidence="2" id="KW-1185">Reference proteome</keyword>
<reference evidence="1" key="1">
    <citation type="submission" date="2021-06" db="EMBL/GenBank/DDBJ databases">
        <authorList>
            <person name="Kallberg Y."/>
            <person name="Tangrot J."/>
            <person name="Rosling A."/>
        </authorList>
    </citation>
    <scope>NUCLEOTIDE SEQUENCE</scope>
    <source>
        <strain evidence="1">CL356</strain>
    </source>
</reference>
<protein>
    <submittedName>
        <fullName evidence="1">14776_t:CDS:1</fullName>
    </submittedName>
</protein>
<dbReference type="Proteomes" id="UP000789525">
    <property type="component" value="Unassembled WGS sequence"/>
</dbReference>